<evidence type="ECO:0000259" key="5">
    <source>
        <dbReference type="Pfam" id="PF03466"/>
    </source>
</evidence>
<feature type="domain" description="LysR substrate-binding" evidence="5">
    <location>
        <begin position="24"/>
        <end position="203"/>
    </location>
</feature>
<dbReference type="Pfam" id="PF03466">
    <property type="entry name" value="LysR_substrate"/>
    <property type="match status" value="1"/>
</dbReference>
<dbReference type="CDD" id="cd05466">
    <property type="entry name" value="PBP2_LTTR_substrate"/>
    <property type="match status" value="1"/>
</dbReference>
<keyword evidence="4" id="KW-0804">Transcription</keyword>
<evidence type="ECO:0000256" key="4">
    <source>
        <dbReference type="ARBA" id="ARBA00023163"/>
    </source>
</evidence>
<evidence type="ECO:0000256" key="3">
    <source>
        <dbReference type="ARBA" id="ARBA00023125"/>
    </source>
</evidence>
<sequence>MKKLSVAYLKNFGTNEILKSKNVLEQKYPNIELELKPFGQQQTIDAVNEGRADIAITNLRDSVVNELFSEKLADISLMILLQAGNFDRGQQTITLADLNKIPDLLAVKTEEEAAELHYHRDILEIKSPFMAVETFNEAALMAESGSGYFIVNEKTAPAFKSQQLQKMFLLNNKNQQIKQDYSLLVKEENSNLDVIKEFGQLLSHELN</sequence>
<comment type="caution">
    <text evidence="6">The sequence shown here is derived from an EMBL/GenBank/DDBJ whole genome shotgun (WGS) entry which is preliminary data.</text>
</comment>
<dbReference type="RefSeq" id="WP_057797797.1">
    <property type="nucleotide sequence ID" value="NZ_AZFM01000006.1"/>
</dbReference>
<organism evidence="6 7">
    <name type="scientific">Lactobacillus kalixensis DSM 16043</name>
    <dbReference type="NCBI Taxonomy" id="1423763"/>
    <lineage>
        <taxon>Bacteria</taxon>
        <taxon>Bacillati</taxon>
        <taxon>Bacillota</taxon>
        <taxon>Bacilli</taxon>
        <taxon>Lactobacillales</taxon>
        <taxon>Lactobacillaceae</taxon>
        <taxon>Lactobacillus</taxon>
    </lineage>
</organism>
<keyword evidence="2" id="KW-0805">Transcription regulation</keyword>
<protein>
    <recommendedName>
        <fullName evidence="5">LysR substrate-binding domain-containing protein</fullName>
    </recommendedName>
</protein>
<evidence type="ECO:0000313" key="6">
    <source>
        <dbReference type="EMBL" id="KRL90846.1"/>
    </source>
</evidence>
<keyword evidence="7" id="KW-1185">Reference proteome</keyword>
<dbReference type="SUPFAM" id="SSF53850">
    <property type="entry name" value="Periplasmic binding protein-like II"/>
    <property type="match status" value="1"/>
</dbReference>
<proteinExistence type="inferred from homology"/>
<dbReference type="OrthoDB" id="2318804at2"/>
<dbReference type="Gene3D" id="3.40.190.290">
    <property type="match status" value="1"/>
</dbReference>
<accession>A0A0R1UCA5</accession>
<dbReference type="Proteomes" id="UP000051036">
    <property type="component" value="Unassembled WGS sequence"/>
</dbReference>
<dbReference type="GO" id="GO:0006355">
    <property type="term" value="P:regulation of DNA-templated transcription"/>
    <property type="evidence" value="ECO:0007669"/>
    <property type="project" value="TreeGrafter"/>
</dbReference>
<evidence type="ECO:0000256" key="2">
    <source>
        <dbReference type="ARBA" id="ARBA00023015"/>
    </source>
</evidence>
<keyword evidence="3" id="KW-0238">DNA-binding</keyword>
<dbReference type="InterPro" id="IPR005119">
    <property type="entry name" value="LysR_subst-bd"/>
</dbReference>
<dbReference type="AlphaFoldDB" id="A0A0R1UCA5"/>
<dbReference type="STRING" id="1423763.FC46_GL001691"/>
<reference evidence="6 7" key="1">
    <citation type="journal article" date="2015" name="Genome Announc.">
        <title>Expanding the biotechnology potential of lactobacilli through comparative genomics of 213 strains and associated genera.</title>
        <authorList>
            <person name="Sun Z."/>
            <person name="Harris H.M."/>
            <person name="McCann A."/>
            <person name="Guo C."/>
            <person name="Argimon S."/>
            <person name="Zhang W."/>
            <person name="Yang X."/>
            <person name="Jeffery I.B."/>
            <person name="Cooney J.C."/>
            <person name="Kagawa T.F."/>
            <person name="Liu W."/>
            <person name="Song Y."/>
            <person name="Salvetti E."/>
            <person name="Wrobel A."/>
            <person name="Rasinkangas P."/>
            <person name="Parkhill J."/>
            <person name="Rea M.C."/>
            <person name="O'Sullivan O."/>
            <person name="Ritari J."/>
            <person name="Douillard F.P."/>
            <person name="Paul Ross R."/>
            <person name="Yang R."/>
            <person name="Briner A.E."/>
            <person name="Felis G.E."/>
            <person name="de Vos W.M."/>
            <person name="Barrangou R."/>
            <person name="Klaenhammer T.R."/>
            <person name="Caufield P.W."/>
            <person name="Cui Y."/>
            <person name="Zhang H."/>
            <person name="O'Toole P.W."/>
        </authorList>
    </citation>
    <scope>NUCLEOTIDE SEQUENCE [LARGE SCALE GENOMIC DNA]</scope>
    <source>
        <strain evidence="6 7">DSM 16043</strain>
    </source>
</reference>
<evidence type="ECO:0000313" key="7">
    <source>
        <dbReference type="Proteomes" id="UP000051036"/>
    </source>
</evidence>
<dbReference type="GO" id="GO:0000976">
    <property type="term" value="F:transcription cis-regulatory region binding"/>
    <property type="evidence" value="ECO:0007669"/>
    <property type="project" value="TreeGrafter"/>
</dbReference>
<name>A0A0R1UCA5_9LACO</name>
<evidence type="ECO:0000256" key="1">
    <source>
        <dbReference type="ARBA" id="ARBA00009437"/>
    </source>
</evidence>
<dbReference type="PATRIC" id="fig|1423763.3.peg.1718"/>
<dbReference type="PANTHER" id="PTHR30126:SF40">
    <property type="entry name" value="HTH-TYPE TRANSCRIPTIONAL REGULATOR GLTR"/>
    <property type="match status" value="1"/>
</dbReference>
<dbReference type="PANTHER" id="PTHR30126">
    <property type="entry name" value="HTH-TYPE TRANSCRIPTIONAL REGULATOR"/>
    <property type="match status" value="1"/>
</dbReference>
<comment type="similarity">
    <text evidence="1">Belongs to the LysR transcriptional regulatory family.</text>
</comment>
<dbReference type="EMBL" id="AZFM01000006">
    <property type="protein sequence ID" value="KRL90846.1"/>
    <property type="molecule type" value="Genomic_DNA"/>
</dbReference>
<gene>
    <name evidence="6" type="ORF">FC46_GL001691</name>
</gene>